<feature type="region of interest" description="Disordered" evidence="1">
    <location>
        <begin position="1"/>
        <end position="22"/>
    </location>
</feature>
<proteinExistence type="predicted"/>
<evidence type="ECO:0000313" key="3">
    <source>
        <dbReference type="Proteomes" id="UP001476798"/>
    </source>
</evidence>
<gene>
    <name evidence="2" type="ORF">GOODEAATRI_032784</name>
</gene>
<name>A0ABV0MMM3_9TELE</name>
<keyword evidence="3" id="KW-1185">Reference proteome</keyword>
<organism evidence="2 3">
    <name type="scientific">Goodea atripinnis</name>
    <dbReference type="NCBI Taxonomy" id="208336"/>
    <lineage>
        <taxon>Eukaryota</taxon>
        <taxon>Metazoa</taxon>
        <taxon>Chordata</taxon>
        <taxon>Craniata</taxon>
        <taxon>Vertebrata</taxon>
        <taxon>Euteleostomi</taxon>
        <taxon>Actinopterygii</taxon>
        <taxon>Neopterygii</taxon>
        <taxon>Teleostei</taxon>
        <taxon>Neoteleostei</taxon>
        <taxon>Acanthomorphata</taxon>
        <taxon>Ovalentaria</taxon>
        <taxon>Atherinomorphae</taxon>
        <taxon>Cyprinodontiformes</taxon>
        <taxon>Goodeidae</taxon>
        <taxon>Goodea</taxon>
    </lineage>
</organism>
<reference evidence="2 3" key="1">
    <citation type="submission" date="2021-06" db="EMBL/GenBank/DDBJ databases">
        <authorList>
            <person name="Palmer J.M."/>
        </authorList>
    </citation>
    <scope>NUCLEOTIDE SEQUENCE [LARGE SCALE GENOMIC DNA]</scope>
    <source>
        <strain evidence="2 3">GA_2019</strain>
        <tissue evidence="2">Muscle</tissue>
    </source>
</reference>
<dbReference type="EMBL" id="JAHRIO010006337">
    <property type="protein sequence ID" value="MEQ2160352.1"/>
    <property type="molecule type" value="Genomic_DNA"/>
</dbReference>
<protein>
    <submittedName>
        <fullName evidence="2">Uncharacterized protein</fullName>
    </submittedName>
</protein>
<dbReference type="Proteomes" id="UP001476798">
    <property type="component" value="Unassembled WGS sequence"/>
</dbReference>
<sequence>MARDLPVRFTHTRTQSTEPEPGLPVKFLRRLQRTRGGHKPEKWLESGASRLTAAPPLGPRGVNSMIGVNCWRLVRSWSWFSLLEIHEQLSLYSPSPCHSVSLSLCSSLHPRPLYLPPSFS</sequence>
<comment type="caution">
    <text evidence="2">The sequence shown here is derived from an EMBL/GenBank/DDBJ whole genome shotgun (WGS) entry which is preliminary data.</text>
</comment>
<accession>A0ABV0MMM3</accession>
<evidence type="ECO:0000256" key="1">
    <source>
        <dbReference type="SAM" id="MobiDB-lite"/>
    </source>
</evidence>
<evidence type="ECO:0000313" key="2">
    <source>
        <dbReference type="EMBL" id="MEQ2160352.1"/>
    </source>
</evidence>
<feature type="non-terminal residue" evidence="2">
    <location>
        <position position="120"/>
    </location>
</feature>